<comment type="caution">
    <text evidence="2">The sequence shown here is derived from an EMBL/GenBank/DDBJ whole genome shotgun (WGS) entry which is preliminary data.</text>
</comment>
<dbReference type="EMBL" id="JASJOU010000002">
    <property type="protein sequence ID" value="MDJ1500473.1"/>
    <property type="molecule type" value="Genomic_DNA"/>
</dbReference>
<keyword evidence="1" id="KW-0472">Membrane</keyword>
<keyword evidence="3" id="KW-1185">Reference proteome</keyword>
<name>A0AAE3UC28_9BACT</name>
<sequence>MILLHLKDYQLIKPIKAKLELKTSIQEKQLAIKDSTVRTVRKMNLLKDDIIHGLEVQHREDQLTIKSLQSDNKKAKQLWWKCTGIGFALGIATRFIFH</sequence>
<organism evidence="2 3">
    <name type="scientific">Xanthocytophaga agilis</name>
    <dbReference type="NCBI Taxonomy" id="3048010"/>
    <lineage>
        <taxon>Bacteria</taxon>
        <taxon>Pseudomonadati</taxon>
        <taxon>Bacteroidota</taxon>
        <taxon>Cytophagia</taxon>
        <taxon>Cytophagales</taxon>
        <taxon>Rhodocytophagaceae</taxon>
        <taxon>Xanthocytophaga</taxon>
    </lineage>
</organism>
<dbReference type="Proteomes" id="UP001232063">
    <property type="component" value="Unassembled WGS sequence"/>
</dbReference>
<evidence type="ECO:0000313" key="2">
    <source>
        <dbReference type="EMBL" id="MDJ1500473.1"/>
    </source>
</evidence>
<proteinExistence type="predicted"/>
<reference evidence="2" key="1">
    <citation type="submission" date="2023-05" db="EMBL/GenBank/DDBJ databases">
        <authorList>
            <person name="Zhang X."/>
        </authorList>
    </citation>
    <scope>NUCLEOTIDE SEQUENCE</scope>
    <source>
        <strain evidence="2">BD1B2-1</strain>
    </source>
</reference>
<dbReference type="AlphaFoldDB" id="A0AAE3UC28"/>
<keyword evidence="1" id="KW-1133">Transmembrane helix</keyword>
<dbReference type="RefSeq" id="WP_314510003.1">
    <property type="nucleotide sequence ID" value="NZ_JASJOU010000002.1"/>
</dbReference>
<keyword evidence="1" id="KW-0812">Transmembrane</keyword>
<protein>
    <submittedName>
        <fullName evidence="2">Uncharacterized protein</fullName>
    </submittedName>
</protein>
<gene>
    <name evidence="2" type="ORF">QNI22_07450</name>
</gene>
<feature type="transmembrane region" description="Helical" evidence="1">
    <location>
        <begin position="78"/>
        <end position="97"/>
    </location>
</feature>
<accession>A0AAE3UC28</accession>
<evidence type="ECO:0000313" key="3">
    <source>
        <dbReference type="Proteomes" id="UP001232063"/>
    </source>
</evidence>
<evidence type="ECO:0000256" key="1">
    <source>
        <dbReference type="SAM" id="Phobius"/>
    </source>
</evidence>